<proteinExistence type="predicted"/>
<dbReference type="AlphaFoldDB" id="A0AAV0L9Y0"/>
<dbReference type="EMBL" id="CAMGYJ010000006">
    <property type="protein sequence ID" value="CAI0430990.1"/>
    <property type="molecule type" value="Genomic_DNA"/>
</dbReference>
<sequence length="55" mass="6579">KIPHNTIQYHPGTGWYCVVYNVKSSKLQLIYFYYHVFNHPTVLVCSYHHGTFFKT</sequence>
<name>A0AAV0L9Y0_9ROSI</name>
<comment type="caution">
    <text evidence="1">The sequence shown here is derived from an EMBL/GenBank/DDBJ whole genome shotgun (WGS) entry which is preliminary data.</text>
</comment>
<evidence type="ECO:0000313" key="1">
    <source>
        <dbReference type="EMBL" id="CAI0430990.1"/>
    </source>
</evidence>
<accession>A0AAV0L9Y0</accession>
<dbReference type="Proteomes" id="UP001154282">
    <property type="component" value="Unassembled WGS sequence"/>
</dbReference>
<keyword evidence="2" id="KW-1185">Reference proteome</keyword>
<gene>
    <name evidence="1" type="ORF">LITE_LOCUS22861</name>
</gene>
<organism evidence="1 2">
    <name type="scientific">Linum tenue</name>
    <dbReference type="NCBI Taxonomy" id="586396"/>
    <lineage>
        <taxon>Eukaryota</taxon>
        <taxon>Viridiplantae</taxon>
        <taxon>Streptophyta</taxon>
        <taxon>Embryophyta</taxon>
        <taxon>Tracheophyta</taxon>
        <taxon>Spermatophyta</taxon>
        <taxon>Magnoliopsida</taxon>
        <taxon>eudicotyledons</taxon>
        <taxon>Gunneridae</taxon>
        <taxon>Pentapetalae</taxon>
        <taxon>rosids</taxon>
        <taxon>fabids</taxon>
        <taxon>Malpighiales</taxon>
        <taxon>Linaceae</taxon>
        <taxon>Linum</taxon>
    </lineage>
</organism>
<protein>
    <submittedName>
        <fullName evidence="1">Uncharacterized protein</fullName>
    </submittedName>
</protein>
<reference evidence="1" key="1">
    <citation type="submission" date="2022-08" db="EMBL/GenBank/DDBJ databases">
        <authorList>
            <person name="Gutierrez-Valencia J."/>
        </authorList>
    </citation>
    <scope>NUCLEOTIDE SEQUENCE</scope>
</reference>
<feature type="non-terminal residue" evidence="1">
    <location>
        <position position="1"/>
    </location>
</feature>
<evidence type="ECO:0000313" key="2">
    <source>
        <dbReference type="Proteomes" id="UP001154282"/>
    </source>
</evidence>